<feature type="compositionally biased region" description="Low complexity" evidence="1">
    <location>
        <begin position="135"/>
        <end position="145"/>
    </location>
</feature>
<dbReference type="Proteomes" id="UP001240150">
    <property type="component" value="Chromosome"/>
</dbReference>
<evidence type="ECO:0000313" key="4">
    <source>
        <dbReference type="Proteomes" id="UP001240150"/>
    </source>
</evidence>
<feature type="transmembrane region" description="Helical" evidence="2">
    <location>
        <begin position="477"/>
        <end position="499"/>
    </location>
</feature>
<keyword evidence="2" id="KW-0472">Membrane</keyword>
<feature type="compositionally biased region" description="Low complexity" evidence="1">
    <location>
        <begin position="95"/>
        <end position="120"/>
    </location>
</feature>
<feature type="transmembrane region" description="Helical" evidence="2">
    <location>
        <begin position="633"/>
        <end position="653"/>
    </location>
</feature>
<evidence type="ECO:0000256" key="2">
    <source>
        <dbReference type="SAM" id="Phobius"/>
    </source>
</evidence>
<protein>
    <submittedName>
        <fullName evidence="3">DUF4173 domain-containing protein</fullName>
    </submittedName>
</protein>
<proteinExistence type="predicted"/>
<feature type="transmembrane region" description="Helical" evidence="2">
    <location>
        <begin position="595"/>
        <end position="613"/>
    </location>
</feature>
<feature type="transmembrane region" description="Helical" evidence="2">
    <location>
        <begin position="565"/>
        <end position="583"/>
    </location>
</feature>
<name>A0ABY8WVE3_9ACTN</name>
<keyword evidence="4" id="KW-1185">Reference proteome</keyword>
<feature type="compositionally biased region" description="Low complexity" evidence="1">
    <location>
        <begin position="172"/>
        <end position="188"/>
    </location>
</feature>
<feature type="transmembrane region" description="Helical" evidence="2">
    <location>
        <begin position="353"/>
        <end position="371"/>
    </location>
</feature>
<dbReference type="Pfam" id="PF13687">
    <property type="entry name" value="DUF4153"/>
    <property type="match status" value="1"/>
</dbReference>
<feature type="transmembrane region" description="Helical" evidence="2">
    <location>
        <begin position="520"/>
        <end position="539"/>
    </location>
</feature>
<reference evidence="3 4" key="1">
    <citation type="submission" date="2023-06" db="EMBL/GenBank/DDBJ databases">
        <authorList>
            <person name="Yushchuk O."/>
            <person name="Binda E."/>
            <person name="Ruckert-Reed C."/>
            <person name="Fedorenko V."/>
            <person name="Kalinowski J."/>
            <person name="Marinelli F."/>
        </authorList>
    </citation>
    <scope>NUCLEOTIDE SEQUENCE [LARGE SCALE GENOMIC DNA]</scope>
    <source>
        <strain evidence="3 4">NRRL 3884</strain>
    </source>
</reference>
<organism evidence="3 4">
    <name type="scientific">Actinoplanes oblitus</name>
    <dbReference type="NCBI Taxonomy" id="3040509"/>
    <lineage>
        <taxon>Bacteria</taxon>
        <taxon>Bacillati</taxon>
        <taxon>Actinomycetota</taxon>
        <taxon>Actinomycetes</taxon>
        <taxon>Micromonosporales</taxon>
        <taxon>Micromonosporaceae</taxon>
        <taxon>Actinoplanes</taxon>
    </lineage>
</organism>
<feature type="compositionally biased region" description="Pro residues" evidence="1">
    <location>
        <begin position="242"/>
        <end position="255"/>
    </location>
</feature>
<dbReference type="EMBL" id="CP126980">
    <property type="protein sequence ID" value="WIN00769.1"/>
    <property type="molecule type" value="Genomic_DNA"/>
</dbReference>
<gene>
    <name evidence="3" type="ORF">ACTOB_002341</name>
</gene>
<keyword evidence="2" id="KW-1133">Transmembrane helix</keyword>
<feature type="compositionally biased region" description="Low complexity" evidence="1">
    <location>
        <begin position="205"/>
        <end position="241"/>
    </location>
</feature>
<feature type="region of interest" description="Disordered" evidence="1">
    <location>
        <begin position="95"/>
        <end position="270"/>
    </location>
</feature>
<feature type="transmembrane region" description="Helical" evidence="2">
    <location>
        <begin position="325"/>
        <end position="341"/>
    </location>
</feature>
<dbReference type="InterPro" id="IPR025291">
    <property type="entry name" value="DUF4153"/>
</dbReference>
<feature type="compositionally biased region" description="Basic and acidic residues" evidence="1">
    <location>
        <begin position="121"/>
        <end position="133"/>
    </location>
</feature>
<feature type="transmembrane region" description="Helical" evidence="2">
    <location>
        <begin position="436"/>
        <end position="457"/>
    </location>
</feature>
<evidence type="ECO:0000313" key="3">
    <source>
        <dbReference type="EMBL" id="WIN00769.1"/>
    </source>
</evidence>
<feature type="transmembrane region" description="Helical" evidence="2">
    <location>
        <begin position="377"/>
        <end position="396"/>
    </location>
</feature>
<keyword evidence="2" id="KW-0812">Transmembrane</keyword>
<sequence length="781" mass="81272">MPPTDAIPSMVWPGSAGEPAWAIPVRIPSGTRGYALFVPMVPVQDAGSAPATAAAPAAPVPTAAATPSAAASGAADADVSPATAAAMPSAAASGAADTDVSPATAAPASAGSAPDSSATAESDKSDKSVKDVAADEAAPGSADAGAAERSESFAQARTPASGVPAGPGPRITAASGAPAGPGSANTPPSETPAGPGTRNTPPSETPAGPGSGNTSTTGATARRTPATAVPAGQGARTTPAARPGPPAEWPAPAFPHAPQAQRPPQRPEPLRRVGAYQPQQTPWQKFREKHWPGPDARRGRAVPAGVLAGALGIACFVPLDRTGIGWFLGWLILTIGVVGAVRRSADLSHAERWIRSGWAVAALALLAIPAFRNAWWLVTFSVLGALGCATLAIVGGRQIRSILFGLIAVPYAAFRGLPWVRSHLQASRNPGMARRIGFSVALTAVVLLVFGALLSSADVVFSESLGKLVPDLNVGSAFRWIFLAVAGGLLAVAGIYTLSAPPVTSGLDTPGRGRFGLVEWAPAASALVLLFGGFVWVQFKVLFGGGRHVVETAGLSYSQYARSGFWQLVAVTLLSLAVLAALGRWARRDQLIEVVLLRVLLGLICALSVVIVASALSRMWEYQRVYSFTGERIFVMSLEILLGTVFVLIALAGIRWRGRWIPRATVGLAVLMLLGLGVLDPEGYAASRNALRYEHSGKIDAWYLRALSADATPALTRLPDPVRRCTLSWIAEDLKEPDPWYAWNLGRQRAREALDRLPPGAVGNHADCRRADQFDLPKKRR</sequence>
<evidence type="ECO:0000256" key="1">
    <source>
        <dbReference type="SAM" id="MobiDB-lite"/>
    </source>
</evidence>
<accession>A0ABY8WVE3</accession>